<keyword evidence="4" id="KW-1185">Reference proteome</keyword>
<dbReference type="InterPro" id="IPR011257">
    <property type="entry name" value="DNA_glycosylase"/>
</dbReference>
<organism evidence="3 4">
    <name type="scientific">Capronia epimyces CBS 606.96</name>
    <dbReference type="NCBI Taxonomy" id="1182542"/>
    <lineage>
        <taxon>Eukaryota</taxon>
        <taxon>Fungi</taxon>
        <taxon>Dikarya</taxon>
        <taxon>Ascomycota</taxon>
        <taxon>Pezizomycotina</taxon>
        <taxon>Eurotiomycetes</taxon>
        <taxon>Chaetothyriomycetidae</taxon>
        <taxon>Chaetothyriales</taxon>
        <taxon>Herpotrichiellaceae</taxon>
        <taxon>Capronia</taxon>
    </lineage>
</organism>
<comment type="caution">
    <text evidence="3">The sequence shown here is derived from an EMBL/GenBank/DDBJ whole genome shotgun (WGS) entry which is preliminary data.</text>
</comment>
<dbReference type="Gene3D" id="1.10.1670.10">
    <property type="entry name" value="Helix-hairpin-Helix base-excision DNA repair enzymes (C-terminal)"/>
    <property type="match status" value="1"/>
</dbReference>
<protein>
    <recommendedName>
        <fullName evidence="2">HhH-GPD domain-containing protein</fullName>
    </recommendedName>
</protein>
<feature type="domain" description="HhH-GPD" evidence="2">
    <location>
        <begin position="157"/>
        <end position="317"/>
    </location>
</feature>
<evidence type="ECO:0000259" key="2">
    <source>
        <dbReference type="SMART" id="SM00478"/>
    </source>
</evidence>
<dbReference type="eggNOG" id="ENOG502QRUG">
    <property type="taxonomic scope" value="Eukaryota"/>
</dbReference>
<dbReference type="PANTHER" id="PTHR47203:SF1">
    <property type="entry name" value="HYPOTHETICAL BASE EXCISION DNA REPAIR PROTEIN (EUROFUNG)"/>
    <property type="match status" value="1"/>
</dbReference>
<dbReference type="STRING" id="1182542.W9YJL6"/>
<proteinExistence type="predicted"/>
<dbReference type="CDD" id="cd00056">
    <property type="entry name" value="ENDO3c"/>
    <property type="match status" value="1"/>
</dbReference>
<evidence type="ECO:0000256" key="1">
    <source>
        <dbReference type="SAM" id="MobiDB-lite"/>
    </source>
</evidence>
<dbReference type="GO" id="GO:0000702">
    <property type="term" value="F:oxidized base lesion DNA N-glycosylase activity"/>
    <property type="evidence" value="ECO:0007669"/>
    <property type="project" value="UniProtKB-ARBA"/>
</dbReference>
<dbReference type="HOGENOM" id="CLU_012862_9_1_1"/>
<dbReference type="InterPro" id="IPR003265">
    <property type="entry name" value="HhH-GPD_domain"/>
</dbReference>
<accession>W9YJL6</accession>
<dbReference type="SUPFAM" id="SSF48150">
    <property type="entry name" value="DNA-glycosylase"/>
    <property type="match status" value="1"/>
</dbReference>
<reference evidence="3 4" key="1">
    <citation type="submission" date="2013-03" db="EMBL/GenBank/DDBJ databases">
        <title>The Genome Sequence of Capronia epimyces CBS 606.96.</title>
        <authorList>
            <consortium name="The Broad Institute Genomics Platform"/>
            <person name="Cuomo C."/>
            <person name="de Hoog S."/>
            <person name="Gorbushina A."/>
            <person name="Walker B."/>
            <person name="Young S.K."/>
            <person name="Zeng Q."/>
            <person name="Gargeya S."/>
            <person name="Fitzgerald M."/>
            <person name="Haas B."/>
            <person name="Abouelleil A."/>
            <person name="Allen A.W."/>
            <person name="Alvarado L."/>
            <person name="Arachchi H.M."/>
            <person name="Berlin A.M."/>
            <person name="Chapman S.B."/>
            <person name="Gainer-Dewar J."/>
            <person name="Goldberg J."/>
            <person name="Griggs A."/>
            <person name="Gujja S."/>
            <person name="Hansen M."/>
            <person name="Howarth C."/>
            <person name="Imamovic A."/>
            <person name="Ireland A."/>
            <person name="Larimer J."/>
            <person name="McCowan C."/>
            <person name="Murphy C."/>
            <person name="Pearson M."/>
            <person name="Poon T.W."/>
            <person name="Priest M."/>
            <person name="Roberts A."/>
            <person name="Saif S."/>
            <person name="Shea T."/>
            <person name="Sisk P."/>
            <person name="Sykes S."/>
            <person name="Wortman J."/>
            <person name="Nusbaum C."/>
            <person name="Birren B."/>
        </authorList>
    </citation>
    <scope>NUCLEOTIDE SEQUENCE [LARGE SCALE GENOMIC DNA]</scope>
    <source>
        <strain evidence="3 4">CBS 606.96</strain>
    </source>
</reference>
<dbReference type="OrthoDB" id="5607at2759"/>
<dbReference type="SMART" id="SM00478">
    <property type="entry name" value="ENDO3c"/>
    <property type="match status" value="1"/>
</dbReference>
<dbReference type="AlphaFoldDB" id="W9YJL6"/>
<sequence length="363" mass="39794">MAKRVTRSSAAAAVVKKEHHSPPRPSHTPRKRAVSEQDVKARKKVKTENQNETGMLSPIASDDLSTRAAFPTKPPSSKAKTASDLQSRKLKSYAQFANESPFPDFSRPTPAECKLAHRILASLHGPRTRPKEIVASTTRAGCGDSPSVLDALVRTILSQNTSDVNSTRAKLSMDKVYGGSDKWDAIVAGGQAKLQEAIKCGGLSAVKSKVIINILNQSFEKYGEYSLDHLHQASSDDAMQEMLSFQGVGPKTASCVLLFCLQRESFAVDTHVWRITGLLGWRPKNASRDETHAHLDAKIPDEDKYGLHILLVTHGKRCEECKAGGKNLGKCELRRAFRAGKIEGEAGEDVKKEEIEEVKKEDQ</sequence>
<dbReference type="Gene3D" id="1.10.340.30">
    <property type="entry name" value="Hypothetical protein, domain 2"/>
    <property type="match status" value="1"/>
</dbReference>
<evidence type="ECO:0000313" key="4">
    <source>
        <dbReference type="Proteomes" id="UP000019478"/>
    </source>
</evidence>
<dbReference type="InterPro" id="IPR023170">
    <property type="entry name" value="HhH_base_excis_C"/>
</dbReference>
<feature type="region of interest" description="Disordered" evidence="1">
    <location>
        <begin position="1"/>
        <end position="86"/>
    </location>
</feature>
<dbReference type="PANTHER" id="PTHR47203">
    <property type="match status" value="1"/>
</dbReference>
<dbReference type="Proteomes" id="UP000019478">
    <property type="component" value="Unassembled WGS sequence"/>
</dbReference>
<dbReference type="RefSeq" id="XP_007734582.1">
    <property type="nucleotide sequence ID" value="XM_007736392.1"/>
</dbReference>
<dbReference type="Pfam" id="PF00730">
    <property type="entry name" value="HhH-GPD"/>
    <property type="match status" value="1"/>
</dbReference>
<dbReference type="EMBL" id="AMGY01000005">
    <property type="protein sequence ID" value="EXJ82459.1"/>
    <property type="molecule type" value="Genomic_DNA"/>
</dbReference>
<evidence type="ECO:0000313" key="3">
    <source>
        <dbReference type="EMBL" id="EXJ82459.1"/>
    </source>
</evidence>
<dbReference type="GeneID" id="19170382"/>
<gene>
    <name evidence="3" type="ORF">A1O3_06272</name>
</gene>
<dbReference type="GO" id="GO:0006285">
    <property type="term" value="P:base-excision repair, AP site formation"/>
    <property type="evidence" value="ECO:0007669"/>
    <property type="project" value="UniProtKB-ARBA"/>
</dbReference>
<name>W9YJL6_9EURO</name>